<dbReference type="PROSITE" id="PS00202">
    <property type="entry name" value="RUBREDOXIN"/>
    <property type="match status" value="2"/>
</dbReference>
<dbReference type="Gene3D" id="3.50.50.60">
    <property type="entry name" value="FAD/NAD(P)-binding domain"/>
    <property type="match status" value="2"/>
</dbReference>
<feature type="domain" description="Rubredoxin-like" evidence="13">
    <location>
        <begin position="4"/>
        <end position="55"/>
    </location>
</feature>
<evidence type="ECO:0000313" key="14">
    <source>
        <dbReference type="EMBL" id="MFD2309155.1"/>
    </source>
</evidence>
<evidence type="ECO:0000256" key="8">
    <source>
        <dbReference type="ARBA" id="ARBA00022827"/>
    </source>
</evidence>
<evidence type="ECO:0000313" key="15">
    <source>
        <dbReference type="Proteomes" id="UP001597425"/>
    </source>
</evidence>
<dbReference type="PRINTS" id="PR00163">
    <property type="entry name" value="RUBREDOXIN"/>
</dbReference>
<organism evidence="14 15">
    <name type="scientific">Microbulbifer halophilus</name>
    <dbReference type="NCBI Taxonomy" id="453963"/>
    <lineage>
        <taxon>Bacteria</taxon>
        <taxon>Pseudomonadati</taxon>
        <taxon>Pseudomonadota</taxon>
        <taxon>Gammaproteobacteria</taxon>
        <taxon>Cellvibrionales</taxon>
        <taxon>Microbulbiferaceae</taxon>
        <taxon>Microbulbifer</taxon>
    </lineage>
</organism>
<evidence type="ECO:0000256" key="4">
    <source>
        <dbReference type="ARBA" id="ARBA00022448"/>
    </source>
</evidence>
<sequence>MSEYRVWECQICGWIYDEAKGWPEDGITPGTRWEDIPDDWSCPECGAAKEDFEMLPVASTAAEEKAPVVPATAGAAEKPTATPAQTGNRLWECMVCGWVYDESRGWPEDGIAPGTRWEDIPEDWCCPQCGVSKDEFDMVLVSEPEPAPEPAASSESALPAEGEPLVIVGTGLAGYNLAREFRKLDETTPLVMITGDDGTFYSKPLLSASLTHGKTPQQLATASAEDMARELNAEILVRTHVNDIDTESKILTLVPENGSHSAGLRYGRLVLATGAGCRPLPAIDGDGGARLFRINSLGDYHRFRTALVGRRKVLLLGAGLIGCEFANDLIQAGYRVEMVDPVDWPLASLLPEAAGRDLQRTLEGAGVRFHGNSRVTALERRGAGIRARLDNGETLEADIALAALGLQANTGLAEAAGLETGLGITVDRRLRTSDADIYALGDCAEVDGHQLYFVAPLMACARALAKTLAGEPGDVYYGAIPVAVKTTLRPTTVCPPPAGAEGSWRIESSEDGVRAEFRDGDGHLLGFALTGAAIAAREELTAECAPLMEG</sequence>
<keyword evidence="15" id="KW-1185">Reference proteome</keyword>
<comment type="subcellular location">
    <subcellularLocation>
        <location evidence="2">Cytoplasm</location>
    </subcellularLocation>
</comment>
<dbReference type="SUPFAM" id="SSF57802">
    <property type="entry name" value="Rubredoxin-like"/>
    <property type="match status" value="2"/>
</dbReference>
<keyword evidence="5" id="KW-0963">Cytoplasm</keyword>
<proteinExistence type="inferred from homology"/>
<keyword evidence="6" id="KW-0285">Flavoprotein</keyword>
<dbReference type="InterPro" id="IPR041364">
    <property type="entry name" value="Rbx-bd"/>
</dbReference>
<keyword evidence="8" id="KW-0274">FAD</keyword>
<evidence type="ECO:0000256" key="9">
    <source>
        <dbReference type="ARBA" id="ARBA00022982"/>
    </source>
</evidence>
<dbReference type="PANTHER" id="PTHR43429:SF3">
    <property type="entry name" value="NITRITE REDUCTASE [NAD(P)H]"/>
    <property type="match status" value="1"/>
</dbReference>
<evidence type="ECO:0000256" key="7">
    <source>
        <dbReference type="ARBA" id="ARBA00022723"/>
    </source>
</evidence>
<dbReference type="PRINTS" id="PR00411">
    <property type="entry name" value="PNDRDTASEI"/>
</dbReference>
<dbReference type="EMBL" id="JBHUJD010000002">
    <property type="protein sequence ID" value="MFD2309155.1"/>
    <property type="molecule type" value="Genomic_DNA"/>
</dbReference>
<keyword evidence="10" id="KW-0560">Oxidoreductase</keyword>
<comment type="caution">
    <text evidence="14">The sequence shown here is derived from an EMBL/GenBank/DDBJ whole genome shotgun (WGS) entry which is preliminary data.</text>
</comment>
<accession>A0ABW5E9V7</accession>
<dbReference type="SUPFAM" id="SSF51905">
    <property type="entry name" value="FAD/NAD(P)-binding domain"/>
    <property type="match status" value="1"/>
</dbReference>
<reference evidence="15" key="1">
    <citation type="journal article" date="2019" name="Int. J. Syst. Evol. Microbiol.">
        <title>The Global Catalogue of Microorganisms (GCM) 10K type strain sequencing project: providing services to taxonomists for standard genome sequencing and annotation.</title>
        <authorList>
            <consortium name="The Broad Institute Genomics Platform"/>
            <consortium name="The Broad Institute Genome Sequencing Center for Infectious Disease"/>
            <person name="Wu L."/>
            <person name="Ma J."/>
        </authorList>
    </citation>
    <scope>NUCLEOTIDE SEQUENCE [LARGE SCALE GENOMIC DNA]</scope>
    <source>
        <strain evidence="15">KCTC 12848</strain>
    </source>
</reference>
<dbReference type="PANTHER" id="PTHR43429">
    <property type="entry name" value="PYRIDINE NUCLEOTIDE-DISULFIDE OXIDOREDUCTASE DOMAIN-CONTAINING"/>
    <property type="match status" value="1"/>
</dbReference>
<dbReference type="InterPro" id="IPR036188">
    <property type="entry name" value="FAD/NAD-bd_sf"/>
</dbReference>
<dbReference type="Pfam" id="PF00301">
    <property type="entry name" value="Rubredoxin"/>
    <property type="match status" value="2"/>
</dbReference>
<dbReference type="Gene3D" id="2.20.28.10">
    <property type="match status" value="2"/>
</dbReference>
<evidence type="ECO:0000256" key="10">
    <source>
        <dbReference type="ARBA" id="ARBA00023002"/>
    </source>
</evidence>
<dbReference type="InterPro" id="IPR024934">
    <property type="entry name" value="Rubredoxin-like_dom"/>
</dbReference>
<feature type="domain" description="Rubredoxin-like" evidence="13">
    <location>
        <begin position="88"/>
        <end position="139"/>
    </location>
</feature>
<name>A0ABW5E9V7_9GAMM</name>
<dbReference type="InterPro" id="IPR018527">
    <property type="entry name" value="Rubredoxin_Fe_BS"/>
</dbReference>
<keyword evidence="12" id="KW-0520">NAD</keyword>
<keyword evidence="4" id="KW-0813">Transport</keyword>
<comment type="similarity">
    <text evidence="3">Belongs to the FAD-dependent oxidoreductase family.</text>
</comment>
<keyword evidence="7" id="KW-0479">Metal-binding</keyword>
<dbReference type="PROSITE" id="PS50903">
    <property type="entry name" value="RUBREDOXIN_LIKE"/>
    <property type="match status" value="2"/>
</dbReference>
<dbReference type="InterPro" id="IPR024935">
    <property type="entry name" value="Rubredoxin_dom"/>
</dbReference>
<evidence type="ECO:0000259" key="13">
    <source>
        <dbReference type="PROSITE" id="PS50903"/>
    </source>
</evidence>
<dbReference type="InterPro" id="IPR023753">
    <property type="entry name" value="FAD/NAD-binding_dom"/>
</dbReference>
<evidence type="ECO:0000256" key="1">
    <source>
        <dbReference type="ARBA" id="ARBA00001974"/>
    </source>
</evidence>
<gene>
    <name evidence="14" type="ORF">ACFSKX_01890</name>
</gene>
<evidence type="ECO:0000256" key="6">
    <source>
        <dbReference type="ARBA" id="ARBA00022630"/>
    </source>
</evidence>
<evidence type="ECO:0000256" key="12">
    <source>
        <dbReference type="ARBA" id="ARBA00023027"/>
    </source>
</evidence>
<evidence type="ECO:0000256" key="11">
    <source>
        <dbReference type="ARBA" id="ARBA00023004"/>
    </source>
</evidence>
<evidence type="ECO:0000256" key="3">
    <source>
        <dbReference type="ARBA" id="ARBA00006442"/>
    </source>
</evidence>
<evidence type="ECO:0000256" key="5">
    <source>
        <dbReference type="ARBA" id="ARBA00022490"/>
    </source>
</evidence>
<dbReference type="Gene3D" id="3.30.390.120">
    <property type="match status" value="1"/>
</dbReference>
<dbReference type="Pfam" id="PF18113">
    <property type="entry name" value="Rbx_binding"/>
    <property type="match status" value="1"/>
</dbReference>
<dbReference type="CDD" id="cd00730">
    <property type="entry name" value="rubredoxin"/>
    <property type="match status" value="2"/>
</dbReference>
<protein>
    <submittedName>
        <fullName evidence="14">FAD-dependent oxidoreductase</fullName>
    </submittedName>
</protein>
<dbReference type="InterPro" id="IPR050260">
    <property type="entry name" value="FAD-bd_OxRdtase"/>
</dbReference>
<dbReference type="Proteomes" id="UP001597425">
    <property type="component" value="Unassembled WGS sequence"/>
</dbReference>
<dbReference type="PRINTS" id="PR00368">
    <property type="entry name" value="FADPNR"/>
</dbReference>
<dbReference type="Pfam" id="PF07992">
    <property type="entry name" value="Pyr_redox_2"/>
    <property type="match status" value="1"/>
</dbReference>
<evidence type="ECO:0000256" key="2">
    <source>
        <dbReference type="ARBA" id="ARBA00004496"/>
    </source>
</evidence>
<comment type="cofactor">
    <cofactor evidence="1">
        <name>FAD</name>
        <dbReference type="ChEBI" id="CHEBI:57692"/>
    </cofactor>
</comment>
<keyword evidence="11" id="KW-0408">Iron</keyword>
<keyword evidence="9" id="KW-0249">Electron transport</keyword>
<dbReference type="RefSeq" id="WP_265722241.1">
    <property type="nucleotide sequence ID" value="NZ_JAPIVK010000020.1"/>
</dbReference>